<feature type="transmembrane region" description="Helical" evidence="7">
    <location>
        <begin position="6"/>
        <end position="27"/>
    </location>
</feature>
<keyword evidence="5 7" id="KW-0472">Membrane</keyword>
<accession>A0A419EPR9</accession>
<feature type="transmembrane region" description="Helical" evidence="7">
    <location>
        <begin position="93"/>
        <end position="110"/>
    </location>
</feature>
<dbReference type="EMBL" id="QZKI01000131">
    <property type="protein sequence ID" value="RJP64992.1"/>
    <property type="molecule type" value="Genomic_DNA"/>
</dbReference>
<comment type="subcellular location">
    <subcellularLocation>
        <location evidence="6">Cell membrane</location>
        <topology evidence="6">Multi-pass membrane protein</topology>
    </subcellularLocation>
    <subcellularLocation>
        <location evidence="1">Membrane</location>
        <topology evidence="1">Multi-pass membrane protein</topology>
    </subcellularLocation>
</comment>
<comment type="caution">
    <text evidence="8">The sequence shown here is derived from an EMBL/GenBank/DDBJ whole genome shotgun (WGS) entry which is preliminary data.</text>
</comment>
<proteinExistence type="inferred from homology"/>
<feature type="transmembrane region" description="Helical" evidence="7">
    <location>
        <begin position="34"/>
        <end position="57"/>
    </location>
</feature>
<evidence type="ECO:0000256" key="4">
    <source>
        <dbReference type="ARBA" id="ARBA00022989"/>
    </source>
</evidence>
<feature type="transmembrane region" description="Helical" evidence="7">
    <location>
        <begin position="223"/>
        <end position="240"/>
    </location>
</feature>
<organism evidence="8 9">
    <name type="scientific">Candidatus Abyssobacteria bacterium SURF_17</name>
    <dbReference type="NCBI Taxonomy" id="2093361"/>
    <lineage>
        <taxon>Bacteria</taxon>
        <taxon>Pseudomonadati</taxon>
        <taxon>Candidatus Hydrogenedentota</taxon>
        <taxon>Candidatus Abyssobacteria</taxon>
    </lineage>
</organism>
<dbReference type="Proteomes" id="UP000285961">
    <property type="component" value="Unassembled WGS sequence"/>
</dbReference>
<reference evidence="8 9" key="1">
    <citation type="journal article" date="2017" name="ISME J.">
        <title>Energy and carbon metabolisms in a deep terrestrial subsurface fluid microbial community.</title>
        <authorList>
            <person name="Momper L."/>
            <person name="Jungbluth S.P."/>
            <person name="Lee M.D."/>
            <person name="Amend J.P."/>
        </authorList>
    </citation>
    <scope>NUCLEOTIDE SEQUENCE [LARGE SCALE GENOMIC DNA]</scope>
    <source>
        <strain evidence="8">SURF_17</strain>
    </source>
</reference>
<dbReference type="AlphaFoldDB" id="A0A419EPR9"/>
<evidence type="ECO:0000256" key="1">
    <source>
        <dbReference type="ARBA" id="ARBA00004141"/>
    </source>
</evidence>
<feature type="transmembrane region" description="Helical" evidence="7">
    <location>
        <begin position="174"/>
        <end position="190"/>
    </location>
</feature>
<protein>
    <submittedName>
        <fullName evidence="8">Metal ABC transporter permease</fullName>
    </submittedName>
</protein>
<evidence type="ECO:0000256" key="7">
    <source>
        <dbReference type="SAM" id="Phobius"/>
    </source>
</evidence>
<feature type="transmembrane region" description="Helical" evidence="7">
    <location>
        <begin position="63"/>
        <end position="81"/>
    </location>
</feature>
<dbReference type="GO" id="GO:0010043">
    <property type="term" value="P:response to zinc ion"/>
    <property type="evidence" value="ECO:0007669"/>
    <property type="project" value="TreeGrafter"/>
</dbReference>
<dbReference type="InterPro" id="IPR001626">
    <property type="entry name" value="ABC_TroCD"/>
</dbReference>
<dbReference type="Pfam" id="PF00950">
    <property type="entry name" value="ABC-3"/>
    <property type="match status" value="1"/>
</dbReference>
<evidence type="ECO:0000313" key="8">
    <source>
        <dbReference type="EMBL" id="RJP64992.1"/>
    </source>
</evidence>
<name>A0A419EPR9_9BACT</name>
<evidence type="ECO:0000256" key="5">
    <source>
        <dbReference type="ARBA" id="ARBA00023136"/>
    </source>
</evidence>
<feature type="transmembrane region" description="Helical" evidence="7">
    <location>
        <begin position="130"/>
        <end position="153"/>
    </location>
</feature>
<keyword evidence="4 7" id="KW-1133">Transmembrane helix</keyword>
<dbReference type="GO" id="GO:0055085">
    <property type="term" value="P:transmembrane transport"/>
    <property type="evidence" value="ECO:0007669"/>
    <property type="project" value="InterPro"/>
</dbReference>
<dbReference type="PANTHER" id="PTHR30477:SF19">
    <property type="entry name" value="METAL ABC TRANSPORTER PERMEASE"/>
    <property type="match status" value="1"/>
</dbReference>
<feature type="transmembrane region" description="Helical" evidence="7">
    <location>
        <begin position="196"/>
        <end position="216"/>
    </location>
</feature>
<dbReference type="PANTHER" id="PTHR30477">
    <property type="entry name" value="ABC-TRANSPORTER METAL-BINDING PROTEIN"/>
    <property type="match status" value="1"/>
</dbReference>
<feature type="transmembrane region" description="Helical" evidence="7">
    <location>
        <begin position="246"/>
        <end position="267"/>
    </location>
</feature>
<dbReference type="InterPro" id="IPR037294">
    <property type="entry name" value="ABC_BtuC-like"/>
</dbReference>
<evidence type="ECO:0000313" key="9">
    <source>
        <dbReference type="Proteomes" id="UP000285961"/>
    </source>
</evidence>
<evidence type="ECO:0000256" key="2">
    <source>
        <dbReference type="ARBA" id="ARBA00008034"/>
    </source>
</evidence>
<evidence type="ECO:0000256" key="6">
    <source>
        <dbReference type="RuleBase" id="RU003943"/>
    </source>
</evidence>
<gene>
    <name evidence="8" type="ORF">C4532_18200</name>
</gene>
<sequence length="287" mass="31335">MSDMMQFMAAPFAACLILTGIHCYLGLHVVTRGVIFVDLALAQVAALGTTTALLFGFELKSAEAYYFSLGFTFIGAAVFALGRFREERVPQEAIIGIVYAVCSATAILVLDRAPHGHEAITAMLVGNILYVTWPGIVKTLLIYAAVGVVHFLLRDRFLLISLDVREAWNRGLSVRWWDFVFYVTFGFVVTSSVQIAGVLLVFSYLVVPAVCAMLFATRISSRLLLGWTIGCIVSLLGMVVSTRWDLPTGASVVSVFGLALIVCALLARLKAFRDHAPGHRLDPAEKR</sequence>
<dbReference type="Gene3D" id="1.10.3470.10">
    <property type="entry name" value="ABC transporter involved in vitamin B12 uptake, BtuC"/>
    <property type="match status" value="1"/>
</dbReference>
<dbReference type="SUPFAM" id="SSF81345">
    <property type="entry name" value="ABC transporter involved in vitamin B12 uptake, BtuC"/>
    <property type="match status" value="1"/>
</dbReference>
<keyword evidence="6" id="KW-0813">Transport</keyword>
<keyword evidence="3 6" id="KW-0812">Transmembrane</keyword>
<comment type="similarity">
    <text evidence="2 6">Belongs to the ABC-3 integral membrane protein family.</text>
</comment>
<dbReference type="GO" id="GO:0043190">
    <property type="term" value="C:ATP-binding cassette (ABC) transporter complex"/>
    <property type="evidence" value="ECO:0007669"/>
    <property type="project" value="InterPro"/>
</dbReference>
<evidence type="ECO:0000256" key="3">
    <source>
        <dbReference type="ARBA" id="ARBA00022692"/>
    </source>
</evidence>